<comment type="caution">
    <text evidence="2">The sequence shown here is derived from an EMBL/GenBank/DDBJ whole genome shotgun (WGS) entry which is preliminary data.</text>
</comment>
<evidence type="ECO:0000313" key="2">
    <source>
        <dbReference type="EMBL" id="GAA0859833.1"/>
    </source>
</evidence>
<evidence type="ECO:0000259" key="1">
    <source>
        <dbReference type="PROSITE" id="PS51186"/>
    </source>
</evidence>
<dbReference type="PROSITE" id="PS51186">
    <property type="entry name" value="GNAT"/>
    <property type="match status" value="1"/>
</dbReference>
<dbReference type="InterPro" id="IPR016181">
    <property type="entry name" value="Acyl_CoA_acyltransferase"/>
</dbReference>
<proteinExistence type="predicted"/>
<dbReference type="Proteomes" id="UP001500359">
    <property type="component" value="Unassembled WGS sequence"/>
</dbReference>
<gene>
    <name evidence="2" type="ORF">GCM10009114_34800</name>
</gene>
<dbReference type="InterPro" id="IPR016890">
    <property type="entry name" value="UCP028520"/>
</dbReference>
<organism evidence="2 3">
    <name type="scientific">Aliiglaciecola litoralis</name>
    <dbReference type="NCBI Taxonomy" id="582857"/>
    <lineage>
        <taxon>Bacteria</taxon>
        <taxon>Pseudomonadati</taxon>
        <taxon>Pseudomonadota</taxon>
        <taxon>Gammaproteobacteria</taxon>
        <taxon>Alteromonadales</taxon>
        <taxon>Alteromonadaceae</taxon>
        <taxon>Aliiglaciecola</taxon>
    </lineage>
</organism>
<keyword evidence="3" id="KW-1185">Reference proteome</keyword>
<reference evidence="3" key="1">
    <citation type="journal article" date="2019" name="Int. J. Syst. Evol. Microbiol.">
        <title>The Global Catalogue of Microorganisms (GCM) 10K type strain sequencing project: providing services to taxonomists for standard genome sequencing and annotation.</title>
        <authorList>
            <consortium name="The Broad Institute Genomics Platform"/>
            <consortium name="The Broad Institute Genome Sequencing Center for Infectious Disease"/>
            <person name="Wu L."/>
            <person name="Ma J."/>
        </authorList>
    </citation>
    <scope>NUCLEOTIDE SEQUENCE [LARGE SCALE GENOMIC DNA]</scope>
    <source>
        <strain evidence="3">JCM 15896</strain>
    </source>
</reference>
<dbReference type="EMBL" id="BAAAFD010000015">
    <property type="protein sequence ID" value="GAA0859833.1"/>
    <property type="molecule type" value="Genomic_DNA"/>
</dbReference>
<dbReference type="SUPFAM" id="SSF55729">
    <property type="entry name" value="Acyl-CoA N-acyltransferases (Nat)"/>
    <property type="match status" value="1"/>
</dbReference>
<dbReference type="Pfam" id="PF13673">
    <property type="entry name" value="Acetyltransf_10"/>
    <property type="match status" value="1"/>
</dbReference>
<sequence>MTEFVIRKATLNDFGQIKKLNDDFVNFTSPMDLPKLEQLHNISAYHRVIESHSAEATAGDNKVVGFMLVMAPKCQYQSENYQWFDRRYQNFLYVDRVVIDKSVQGIGLGRRLYDDLFHHARTYKIGHICAEFNLIPANPISAAYHKSFGFHQVGRLSNDDQSKVVSMQIANAM</sequence>
<dbReference type="RefSeq" id="WP_343862303.1">
    <property type="nucleotide sequence ID" value="NZ_BAAAFD010000015.1"/>
</dbReference>
<feature type="domain" description="N-acetyltransferase" evidence="1">
    <location>
        <begin position="4"/>
        <end position="172"/>
    </location>
</feature>
<evidence type="ECO:0000313" key="3">
    <source>
        <dbReference type="Proteomes" id="UP001500359"/>
    </source>
</evidence>
<accession>A0ABP3X2S1</accession>
<dbReference type="InterPro" id="IPR000182">
    <property type="entry name" value="GNAT_dom"/>
</dbReference>
<name>A0ABP3X2S1_9ALTE</name>
<dbReference type="CDD" id="cd04301">
    <property type="entry name" value="NAT_SF"/>
    <property type="match status" value="1"/>
</dbReference>
<protein>
    <recommendedName>
        <fullName evidence="1">N-acetyltransferase domain-containing protein</fullName>
    </recommendedName>
</protein>
<dbReference type="PIRSF" id="PIRSF028520">
    <property type="entry name" value="UCP028520"/>
    <property type="match status" value="1"/>
</dbReference>
<dbReference type="Gene3D" id="3.40.630.30">
    <property type="match status" value="1"/>
</dbReference>